<keyword evidence="2" id="KW-1185">Reference proteome</keyword>
<sequence length="49" mass="5156">MIAALNSKFNVRIPDAGGHDALPFAFCPSTDVELLGSRRLKVSSLGAIV</sequence>
<proteinExistence type="predicted"/>
<comment type="caution">
    <text evidence="1">The sequence shown here is derived from an EMBL/GenBank/DDBJ whole genome shotgun (WGS) entry which is preliminary data.</text>
</comment>
<gene>
    <name evidence="1" type="ORF">QO002_002161</name>
</gene>
<dbReference type="Proteomes" id="UP001230207">
    <property type="component" value="Unassembled WGS sequence"/>
</dbReference>
<reference evidence="1 2" key="1">
    <citation type="submission" date="2023-07" db="EMBL/GenBank/DDBJ databases">
        <title>Genomic Encyclopedia of Type Strains, Phase IV (KMG-IV): sequencing the most valuable type-strain genomes for metagenomic binning, comparative biology and taxonomic classification.</title>
        <authorList>
            <person name="Goeker M."/>
        </authorList>
    </citation>
    <scope>NUCLEOTIDE SEQUENCE [LARGE SCALE GENOMIC DNA]</scope>
    <source>
        <strain evidence="1 2">DSM 1112</strain>
    </source>
</reference>
<name>A0ABU0BP44_9HYPH</name>
<evidence type="ECO:0000313" key="2">
    <source>
        <dbReference type="Proteomes" id="UP001230207"/>
    </source>
</evidence>
<dbReference type="EMBL" id="JAUSVF010000001">
    <property type="protein sequence ID" value="MDQ0320023.1"/>
    <property type="molecule type" value="Genomic_DNA"/>
</dbReference>
<organism evidence="1 2">
    <name type="scientific">Pararhizobium capsulatum DSM 1112</name>
    <dbReference type="NCBI Taxonomy" id="1121113"/>
    <lineage>
        <taxon>Bacteria</taxon>
        <taxon>Pseudomonadati</taxon>
        <taxon>Pseudomonadota</taxon>
        <taxon>Alphaproteobacteria</taxon>
        <taxon>Hyphomicrobiales</taxon>
        <taxon>Rhizobiaceae</taxon>
        <taxon>Rhizobium/Agrobacterium group</taxon>
        <taxon>Pararhizobium</taxon>
    </lineage>
</organism>
<evidence type="ECO:0000313" key="1">
    <source>
        <dbReference type="EMBL" id="MDQ0320023.1"/>
    </source>
</evidence>
<accession>A0ABU0BP44</accession>
<protein>
    <submittedName>
        <fullName evidence="1">Uncharacterized protein</fullName>
    </submittedName>
</protein>